<protein>
    <submittedName>
        <fullName evidence="2">Uncharacterized protein</fullName>
    </submittedName>
</protein>
<organism evidence="2 3">
    <name type="scientific">Vibrio cholerae</name>
    <dbReference type="NCBI Taxonomy" id="666"/>
    <lineage>
        <taxon>Bacteria</taxon>
        <taxon>Pseudomonadati</taxon>
        <taxon>Pseudomonadota</taxon>
        <taxon>Gammaproteobacteria</taxon>
        <taxon>Vibrionales</taxon>
        <taxon>Vibrionaceae</taxon>
        <taxon>Vibrio</taxon>
    </lineage>
</organism>
<dbReference type="Proteomes" id="UP000319979">
    <property type="component" value="Unassembled WGS sequence"/>
</dbReference>
<evidence type="ECO:0000256" key="1">
    <source>
        <dbReference type="SAM" id="Phobius"/>
    </source>
</evidence>
<feature type="transmembrane region" description="Helical" evidence="1">
    <location>
        <begin position="12"/>
        <end position="32"/>
    </location>
</feature>
<dbReference type="RefSeq" id="WP_142735905.1">
    <property type="nucleotide sequence ID" value="NZ_VIOS01000201.1"/>
</dbReference>
<reference evidence="2 3" key="1">
    <citation type="submission" date="2019-07" db="EMBL/GenBank/DDBJ databases">
        <title>Phenotypic and genotypic antimicrobial resistance traits of Vibrio cholerae non-O1/non-O139 isolated from a large Austrian lake frequently associated with cases of infection.</title>
        <authorList>
            <person name="Lepuschitz S."/>
            <person name="Baron S."/>
            <person name="Larvor E."/>
            <person name="Granier S."/>
            <person name="Pretzer C."/>
            <person name="Mach R.L."/>
            <person name="Farnleitner A.H."/>
            <person name="Ruppitsch W."/>
            <person name="Pleininger S."/>
            <person name="Indra A."/>
            <person name="Kirschner A.K.T."/>
        </authorList>
    </citation>
    <scope>NUCLEOTIDE SEQUENCE [LARGE SCALE GENOMIC DNA]</scope>
    <source>
        <strain evidence="2 3">A12JL36W90</strain>
    </source>
</reference>
<proteinExistence type="predicted"/>
<name>A0A544BMJ2_VIBCL</name>
<comment type="caution">
    <text evidence="2">The sequence shown here is derived from an EMBL/GenBank/DDBJ whole genome shotgun (WGS) entry which is preliminary data.</text>
</comment>
<dbReference type="AlphaFoldDB" id="A0A544BMJ2"/>
<evidence type="ECO:0000313" key="2">
    <source>
        <dbReference type="EMBL" id="TQP07545.1"/>
    </source>
</evidence>
<keyword evidence="1" id="KW-0812">Transmembrane</keyword>
<evidence type="ECO:0000313" key="3">
    <source>
        <dbReference type="Proteomes" id="UP000319979"/>
    </source>
</evidence>
<dbReference type="EMBL" id="VIOS01000201">
    <property type="protein sequence ID" value="TQP07545.1"/>
    <property type="molecule type" value="Genomic_DNA"/>
</dbReference>
<gene>
    <name evidence="2" type="ORF">FLM02_19970</name>
</gene>
<accession>A0A544BMJ2</accession>
<keyword evidence="1" id="KW-1133">Transmembrane helix</keyword>
<sequence length="224" mass="25837">MSNWFENNPTKSVLIHTVLVATATWAAFTFVFDENRVKLHEAKVARAEAETKEVNARNSVLVTRLDYLTKENEKLNRWLEQEPKSIPYYEKQLTVLSEKIESLEGALQLAQERESDSNTEKGDRWIDELLKRYDEVQLKPVQQSIYDPLTEVVVGADRVTIDGKTDIKITFPDGKKIEQKSAAPGETWDFQNNGKEYRLILDSADWSTQRFGTRIIELNRTEGK</sequence>
<keyword evidence="1" id="KW-0472">Membrane</keyword>